<accession>A0A617JCH3</accession>
<proteinExistence type="predicted"/>
<dbReference type="AlphaFoldDB" id="A0A617JCH3"/>
<dbReference type="EMBL" id="AAKZNI010000012">
    <property type="protein sequence ID" value="ECX6728887.1"/>
    <property type="molecule type" value="Genomic_DNA"/>
</dbReference>
<evidence type="ECO:0000313" key="1">
    <source>
        <dbReference type="EMBL" id="ECX6728887.1"/>
    </source>
</evidence>
<sequence>MNNIFIFEPSNRNNPHDNVIKFIEFCKDTISNNNLTTSWESNKWKGLYRFTKFNTKNNLNSKECLDVSFINFAKAYMLHVHSFNKSKTKHSTLSMLKIVEFVLLKINMQANVSYCNNSVFDECIRIASEKYSKAHAFAIGKELEKLSSFLSDNKMTNSSYLFWVNPIRYRITQSWTGYDSSLEGHPRLPDIKSVIAIAEIFSKRDEQLSSRDIFTTSVLALLMCAPSRISEILALPADCEITECDGKGIQRYGLRFFSTKGYEGNIKWIPTLMIPVAKRAISRLKELSSQARLLAAEFQKNHSNSTMGTLKENIPQDFPWYDREKKIEYSNALCLLTEGQLNQNKKKMLDKLFKPTMSFFKTDIVDSDYIKGHFNIFKRYGYINEDGSPYLLRTHQLRHLLNTFAQINSMDEFSIARWSGRKLISQNVSYDHRSHLQMSKAIREQKLSVYVNEHRIKDIPVVDLNEFDSLSSGAVLVSKHGYCKHSYAFKPCEHYPIENSGLDNETISNIHDKILKRTLYDKNDGNINADRWYEFHKRIKKENKWLSI</sequence>
<gene>
    <name evidence="1" type="ORF">APS93_20070</name>
</gene>
<organism evidence="1">
    <name type="scientific">Salmonella newport</name>
    <dbReference type="NCBI Taxonomy" id="108619"/>
    <lineage>
        <taxon>Bacteria</taxon>
        <taxon>Pseudomonadati</taxon>
        <taxon>Pseudomonadota</taxon>
        <taxon>Gammaproteobacteria</taxon>
        <taxon>Enterobacterales</taxon>
        <taxon>Enterobacteriaceae</taxon>
        <taxon>Salmonella</taxon>
    </lineage>
</organism>
<dbReference type="RefSeq" id="WP_052945478.1">
    <property type="nucleotide sequence ID" value="NZ_LHIV01000056.1"/>
</dbReference>
<keyword evidence="1" id="KW-0238">DNA-binding</keyword>
<reference evidence="1" key="1">
    <citation type="submission" date="2018-07" db="EMBL/GenBank/DDBJ databases">
        <authorList>
            <consortium name="PulseNet: The National Subtyping Network for Foodborne Disease Surveillance"/>
            <person name="Tarr C.L."/>
            <person name="Trees E."/>
            <person name="Katz L.S."/>
            <person name="Carleton-Romer H.A."/>
            <person name="Stroika S."/>
            <person name="Kucerova Z."/>
            <person name="Roache K.F."/>
            <person name="Sabol A.L."/>
            <person name="Besser J."/>
            <person name="Gerner-Smidt P."/>
        </authorList>
    </citation>
    <scope>NUCLEOTIDE SEQUENCE</scope>
    <source>
        <strain evidence="1">PNUSAS001023</strain>
    </source>
</reference>
<protein>
    <submittedName>
        <fullName evidence="1">DNA-binding protein</fullName>
    </submittedName>
</protein>
<comment type="caution">
    <text evidence="1">The sequence shown here is derived from an EMBL/GenBank/DDBJ whole genome shotgun (WGS) entry which is preliminary data.</text>
</comment>
<name>A0A617JCH3_SALNE</name>
<dbReference type="GO" id="GO:0003677">
    <property type="term" value="F:DNA binding"/>
    <property type="evidence" value="ECO:0007669"/>
    <property type="project" value="UniProtKB-KW"/>
</dbReference>